<feature type="region of interest" description="Disordered" evidence="1">
    <location>
        <begin position="23"/>
        <end position="61"/>
    </location>
</feature>
<proteinExistence type="predicted"/>
<keyword evidence="2" id="KW-0732">Signal</keyword>
<reference evidence="3 4" key="1">
    <citation type="submission" date="2019-03" db="EMBL/GenBank/DDBJ databases">
        <title>Whole genome sequence of a novel Rubrobacter taiwanensis strain, isolated from Yellowstone National Park.</title>
        <authorList>
            <person name="Freed S."/>
            <person name="Ramaley R.F."/>
            <person name="Kyndt J.A."/>
        </authorList>
    </citation>
    <scope>NUCLEOTIDE SEQUENCE [LARGE SCALE GENOMIC DNA]</scope>
    <source>
        <strain evidence="3 4">Yellowstone</strain>
    </source>
</reference>
<evidence type="ECO:0000256" key="2">
    <source>
        <dbReference type="SAM" id="SignalP"/>
    </source>
</evidence>
<gene>
    <name evidence="3" type="ORF">E0L93_03485</name>
</gene>
<name>A0A4R1BR01_9ACTN</name>
<sequence>MRPLRLLALMLVAVMVVGGGIAQASPGHDHGDEHEHPEEHGVFPGENFSQPPGPDPEPAPQARAKNIQVLGHANPGGFNADVVAHRGYAYLGSWGNISDPDRFCPSQGVRVYDLKNPANPTLVSTFADGVSEPDVAGTWTEKVIVRRVNTASFTGDLAAVSFQNCRPEAETFRGFGLYDVTDPANPKRLGLYRAESETRGSHELWLQVRGDRAYVYTAIIFSELTTAPDAGTPGRADFRIVDVSDPANPTDVGEWGAWAELGVPPIYRDENGVTRSNFVHSVIGDGTRAYLSYWDLGTVILDVSDVADPKYIGRTEFEPHEEGNAHSAWLGKGGNLLIQTDEDFNPGPHPSGALELAWGYPRFFDISDPANPVQLATFKLPTTTQYPPPVGFYTVHDPKVRGNLAYFSWYAEGVVVVDISRPANPRFVAQFRPEPSADPYGFFFPGEEFPNVWGVFVDRNYILASDINNGLWVLKLR</sequence>
<feature type="compositionally biased region" description="Basic and acidic residues" evidence="1">
    <location>
        <begin position="27"/>
        <end position="41"/>
    </location>
</feature>
<evidence type="ECO:0000313" key="3">
    <source>
        <dbReference type="EMBL" id="TCJ20018.1"/>
    </source>
</evidence>
<accession>A0A4R1BR01</accession>
<organism evidence="3 4">
    <name type="scientific">Rubrobacter taiwanensis</name>
    <dbReference type="NCBI Taxonomy" id="185139"/>
    <lineage>
        <taxon>Bacteria</taxon>
        <taxon>Bacillati</taxon>
        <taxon>Actinomycetota</taxon>
        <taxon>Rubrobacteria</taxon>
        <taxon>Rubrobacterales</taxon>
        <taxon>Rubrobacteraceae</taxon>
        <taxon>Rubrobacter</taxon>
    </lineage>
</organism>
<dbReference type="OrthoDB" id="4300819at2"/>
<dbReference type="AlphaFoldDB" id="A0A4R1BR01"/>
<protein>
    <recommendedName>
        <fullName evidence="5">LVIVD repeat-containing protein</fullName>
    </recommendedName>
</protein>
<comment type="caution">
    <text evidence="3">The sequence shown here is derived from an EMBL/GenBank/DDBJ whole genome shotgun (WGS) entry which is preliminary data.</text>
</comment>
<dbReference type="InterPro" id="IPR013211">
    <property type="entry name" value="LVIVD"/>
</dbReference>
<evidence type="ECO:0008006" key="5">
    <source>
        <dbReference type="Google" id="ProtNLM"/>
    </source>
</evidence>
<dbReference type="Pfam" id="PF08309">
    <property type="entry name" value="LVIVD"/>
    <property type="match status" value="3"/>
</dbReference>
<dbReference type="Proteomes" id="UP000295244">
    <property type="component" value="Unassembled WGS sequence"/>
</dbReference>
<keyword evidence="4" id="KW-1185">Reference proteome</keyword>
<dbReference type="EMBL" id="SKBU01000006">
    <property type="protein sequence ID" value="TCJ20018.1"/>
    <property type="molecule type" value="Genomic_DNA"/>
</dbReference>
<evidence type="ECO:0000313" key="4">
    <source>
        <dbReference type="Proteomes" id="UP000295244"/>
    </source>
</evidence>
<dbReference type="RefSeq" id="WP_132688508.1">
    <property type="nucleotide sequence ID" value="NZ_SKBU01000006.1"/>
</dbReference>
<feature type="signal peptide" evidence="2">
    <location>
        <begin position="1"/>
        <end position="24"/>
    </location>
</feature>
<feature type="chain" id="PRO_5020448928" description="LVIVD repeat-containing protein" evidence="2">
    <location>
        <begin position="25"/>
        <end position="477"/>
    </location>
</feature>
<evidence type="ECO:0000256" key="1">
    <source>
        <dbReference type="SAM" id="MobiDB-lite"/>
    </source>
</evidence>